<comment type="pathway">
    <text evidence="3">Glycolipid metabolism; diglucosyl-diacylglycerol biosynthesis.</text>
</comment>
<feature type="domain" description="Alpha-D-phosphohexomutase alpha/beta/alpha" evidence="18">
    <location>
        <begin position="317"/>
        <end position="442"/>
    </location>
</feature>
<dbReference type="GO" id="GO:0046872">
    <property type="term" value="F:metal ion binding"/>
    <property type="evidence" value="ECO:0007669"/>
    <property type="project" value="UniProtKB-KW"/>
</dbReference>
<keyword evidence="10" id="KW-0460">Magnesium</keyword>
<accession>G9WIB4</accession>
<dbReference type="InterPro" id="IPR016055">
    <property type="entry name" value="A-D-PHexomutase_a/b/a-I/II/III"/>
</dbReference>
<dbReference type="InterPro" id="IPR005841">
    <property type="entry name" value="Alpha-D-phosphohexomutase_SF"/>
</dbReference>
<evidence type="ECO:0000256" key="5">
    <source>
        <dbReference type="ARBA" id="ARBA00010231"/>
    </source>
</evidence>
<dbReference type="GO" id="GO:0004614">
    <property type="term" value="F:phosphoglucomutase activity"/>
    <property type="evidence" value="ECO:0007669"/>
    <property type="project" value="UniProtKB-EC"/>
</dbReference>
<evidence type="ECO:0000313" key="19">
    <source>
        <dbReference type="EMBL" id="EHN58926.1"/>
    </source>
</evidence>
<dbReference type="Gene3D" id="3.40.120.10">
    <property type="entry name" value="Alpha-D-Glucose-1,6-Bisphosphate, subunit A, domain 3"/>
    <property type="match status" value="3"/>
</dbReference>
<keyword evidence="8" id="KW-0597">Phosphoprotein</keyword>
<comment type="catalytic activity">
    <reaction evidence="1">
        <text>alpha-D-glucose 1-phosphate = alpha-D-glucose 6-phosphate</text>
        <dbReference type="Rhea" id="RHEA:23536"/>
        <dbReference type="ChEBI" id="CHEBI:58225"/>
        <dbReference type="ChEBI" id="CHEBI:58601"/>
        <dbReference type="EC" id="5.4.2.2"/>
    </reaction>
</comment>
<evidence type="ECO:0000259" key="17">
    <source>
        <dbReference type="Pfam" id="PF02879"/>
    </source>
</evidence>
<proteinExistence type="inferred from homology"/>
<organism evidence="19 20">
    <name type="scientific">Oenococcus kitaharae DSM 17330</name>
    <dbReference type="NCBI Taxonomy" id="1045004"/>
    <lineage>
        <taxon>Bacteria</taxon>
        <taxon>Bacillati</taxon>
        <taxon>Bacillota</taxon>
        <taxon>Bacilli</taxon>
        <taxon>Lactobacillales</taxon>
        <taxon>Lactobacillaceae</taxon>
        <taxon>Oenococcus</taxon>
    </lineage>
</organism>
<dbReference type="PRINTS" id="PR00509">
    <property type="entry name" value="PGMPMM"/>
</dbReference>
<dbReference type="EMBL" id="AFVZ01000001">
    <property type="protein sequence ID" value="EHN58926.1"/>
    <property type="molecule type" value="Genomic_DNA"/>
</dbReference>
<evidence type="ECO:0000259" key="15">
    <source>
        <dbReference type="Pfam" id="PF00408"/>
    </source>
</evidence>
<comment type="similarity">
    <text evidence="5">Belongs to the phosphohexose mutase family.</text>
</comment>
<evidence type="ECO:0000256" key="7">
    <source>
        <dbReference type="ARBA" id="ARBA00022526"/>
    </source>
</evidence>
<dbReference type="InterPro" id="IPR005846">
    <property type="entry name" value="A-D-PHexomutase_a/b/a-III"/>
</dbReference>
<evidence type="ECO:0000256" key="10">
    <source>
        <dbReference type="ARBA" id="ARBA00022842"/>
    </source>
</evidence>
<keyword evidence="9" id="KW-0479">Metal-binding</keyword>
<dbReference type="Pfam" id="PF00408">
    <property type="entry name" value="PGM_PMM_IV"/>
    <property type="match status" value="1"/>
</dbReference>
<dbReference type="SUPFAM" id="SSF53738">
    <property type="entry name" value="Phosphoglucomutase, first 3 domains"/>
    <property type="match status" value="3"/>
</dbReference>
<dbReference type="Gene3D" id="3.30.310.50">
    <property type="entry name" value="Alpha-D-phosphohexomutase, C-terminal domain"/>
    <property type="match status" value="1"/>
</dbReference>
<evidence type="ECO:0000313" key="20">
    <source>
        <dbReference type="Proteomes" id="UP000004959"/>
    </source>
</evidence>
<dbReference type="InterPro" id="IPR036900">
    <property type="entry name" value="A-D-PHexomutase_C_sf"/>
</dbReference>
<dbReference type="EC" id="5.4.2.2" evidence="6"/>
<keyword evidence="7" id="KW-0119">Carbohydrate metabolism</keyword>
<dbReference type="HOGENOM" id="CLU_016950_0_0_9"/>
<evidence type="ECO:0000259" key="16">
    <source>
        <dbReference type="Pfam" id="PF02878"/>
    </source>
</evidence>
<dbReference type="Pfam" id="PF02880">
    <property type="entry name" value="PGM_PMM_III"/>
    <property type="match status" value="1"/>
</dbReference>
<dbReference type="eggNOG" id="COG1109">
    <property type="taxonomic scope" value="Bacteria"/>
</dbReference>
<evidence type="ECO:0000256" key="1">
    <source>
        <dbReference type="ARBA" id="ARBA00000443"/>
    </source>
</evidence>
<evidence type="ECO:0000256" key="13">
    <source>
        <dbReference type="ARBA" id="ARBA00041398"/>
    </source>
</evidence>
<dbReference type="Proteomes" id="UP000004959">
    <property type="component" value="Chromosome"/>
</dbReference>
<comment type="cofactor">
    <cofactor evidence="2">
        <name>Mg(2+)</name>
        <dbReference type="ChEBI" id="CHEBI:18420"/>
    </cofactor>
</comment>
<keyword evidence="11" id="KW-0413">Isomerase</keyword>
<feature type="domain" description="Alpha-D-phosphohexomutase alpha/beta/alpha" evidence="16">
    <location>
        <begin position="44"/>
        <end position="177"/>
    </location>
</feature>
<dbReference type="OrthoDB" id="9806956at2"/>
<feature type="domain" description="Alpha-D-phosphohexomutase C-terminal" evidence="15">
    <location>
        <begin position="501"/>
        <end position="545"/>
    </location>
</feature>
<dbReference type="Pfam" id="PF02878">
    <property type="entry name" value="PGM_PMM_I"/>
    <property type="match status" value="1"/>
</dbReference>
<gene>
    <name evidence="19" type="ORF">OKIT_0817</name>
</gene>
<dbReference type="PANTHER" id="PTHR45745:SF1">
    <property type="entry name" value="PHOSPHOGLUCOMUTASE 2B-RELATED"/>
    <property type="match status" value="1"/>
</dbReference>
<evidence type="ECO:0000256" key="14">
    <source>
        <dbReference type="ARBA" id="ARBA00041467"/>
    </source>
</evidence>
<comment type="pathway">
    <text evidence="4">Lipid metabolism.</text>
</comment>
<sequence>MVKEKTIQEKIKDWEVADLPEGLRLEFANASQAQLEDAFYQDLNFGTAGMRGLLGVGSNRMNIYTVAQTTEALARHMEKQGDDAKKRGVVISGDSRINSELFKKVSAEVLRAHDITVYLFNGPHPTPELSFAVMNLHTYAGIMITASHNTKEYNGYKLYGEDGGQLPPKPADEIVAERAGVTDIFHIKQVAGGIKKIGADMDKAYLEHVKTVTINPELIKKWGDKLTISFTPLHGAGGDLGSRALKQAGFNKVSIVKEQFEPDGTFPTVKYPNPEFHEVFKLSEGYQTDLELAVDPDSDRMGVGYRKADGSYAYLTGNQIAALMVNYILTAQQQAGTLPKNGAIVTSNVSSNLPGLIADSFGIKQFTVLTGFKYIADKIVEFDAKQDYQFEFGFEESYGFLIKPFVHDKDAVQAITLMSELAAYYKDRGMTIGDGLDEIYAKFSAFAESSEATEFPGEQGQAQMAAVMTRFRNQGPKNFGEVAVKTVEDNELRVSKDLTTGASKRISLPKANVIKYWLVDGSWIALRPSGTEPKLKVYIAAKGEDMAAANKQLTYLKDQINQLLK</sequence>
<dbReference type="InterPro" id="IPR005843">
    <property type="entry name" value="A-D-PHexomutase_C"/>
</dbReference>
<dbReference type="AlphaFoldDB" id="G9WIB4"/>
<keyword evidence="7" id="KW-0313">Glucose metabolism</keyword>
<evidence type="ECO:0000256" key="12">
    <source>
        <dbReference type="ARBA" id="ARBA00039995"/>
    </source>
</evidence>
<evidence type="ECO:0000256" key="11">
    <source>
        <dbReference type="ARBA" id="ARBA00023235"/>
    </source>
</evidence>
<evidence type="ECO:0000259" key="18">
    <source>
        <dbReference type="Pfam" id="PF02880"/>
    </source>
</evidence>
<evidence type="ECO:0000256" key="3">
    <source>
        <dbReference type="ARBA" id="ARBA00005164"/>
    </source>
</evidence>
<evidence type="ECO:0000256" key="6">
    <source>
        <dbReference type="ARBA" id="ARBA00012728"/>
    </source>
</evidence>
<dbReference type="Pfam" id="PF02879">
    <property type="entry name" value="PGM_PMM_II"/>
    <property type="match status" value="1"/>
</dbReference>
<dbReference type="InterPro" id="IPR005845">
    <property type="entry name" value="A-D-PHexomutase_a/b/a-II"/>
</dbReference>
<evidence type="ECO:0000256" key="9">
    <source>
        <dbReference type="ARBA" id="ARBA00022723"/>
    </source>
</evidence>
<dbReference type="InterPro" id="IPR005844">
    <property type="entry name" value="A-D-PHexomutase_a/b/a-I"/>
</dbReference>
<dbReference type="GO" id="GO:0006006">
    <property type="term" value="P:glucose metabolic process"/>
    <property type="evidence" value="ECO:0007669"/>
    <property type="project" value="UniProtKB-KW"/>
</dbReference>
<comment type="caution">
    <text evidence="19">The sequence shown here is derived from an EMBL/GenBank/DDBJ whole genome shotgun (WGS) entry which is preliminary data.</text>
</comment>
<keyword evidence="20" id="KW-1185">Reference proteome</keyword>
<reference evidence="19 20" key="1">
    <citation type="journal article" date="2012" name="PLoS ONE">
        <title>Functional divergence in the genus oenococcus as predicted by genome sequencing of the newly-described species, Oenococcus kitaharae.</title>
        <authorList>
            <person name="Borneman A.R."/>
            <person name="McCarthy J.M."/>
            <person name="Chambers P.J."/>
            <person name="Bartowsky E.J."/>
        </authorList>
    </citation>
    <scope>NUCLEOTIDE SEQUENCE [LARGE SCALE GENOMIC DNA]</scope>
    <source>
        <strain evidence="20">DSM17330</strain>
    </source>
</reference>
<evidence type="ECO:0000256" key="8">
    <source>
        <dbReference type="ARBA" id="ARBA00022553"/>
    </source>
</evidence>
<protein>
    <recommendedName>
        <fullName evidence="12">Phosphoglucomutase</fullName>
        <ecNumber evidence="6">5.4.2.2</ecNumber>
    </recommendedName>
    <alternativeName>
        <fullName evidence="14">Alpha-phosphoglucomutase</fullName>
    </alternativeName>
    <alternativeName>
        <fullName evidence="13">Glucose phosphomutase</fullName>
    </alternativeName>
</protein>
<dbReference type="GO" id="GO:0006166">
    <property type="term" value="P:purine ribonucleoside salvage"/>
    <property type="evidence" value="ECO:0007669"/>
    <property type="project" value="TreeGrafter"/>
</dbReference>
<dbReference type="STRING" id="336988.NT96_08275"/>
<evidence type="ECO:0000256" key="2">
    <source>
        <dbReference type="ARBA" id="ARBA00001946"/>
    </source>
</evidence>
<dbReference type="CDD" id="cd05799">
    <property type="entry name" value="PGM2"/>
    <property type="match status" value="1"/>
</dbReference>
<dbReference type="PATRIC" id="fig|1045004.4.peg.821"/>
<name>G9WIB4_9LACO</name>
<evidence type="ECO:0000256" key="4">
    <source>
        <dbReference type="ARBA" id="ARBA00005189"/>
    </source>
</evidence>
<dbReference type="RefSeq" id="WP_007745538.1">
    <property type="nucleotide sequence ID" value="NZ_CM001398.1"/>
</dbReference>
<dbReference type="GO" id="GO:0008973">
    <property type="term" value="F:phosphopentomutase activity"/>
    <property type="evidence" value="ECO:0007669"/>
    <property type="project" value="TreeGrafter"/>
</dbReference>
<dbReference type="PANTHER" id="PTHR45745">
    <property type="entry name" value="PHOSPHOMANNOMUTASE 45A"/>
    <property type="match status" value="1"/>
</dbReference>
<feature type="domain" description="Alpha-D-phosphohexomutase alpha/beta/alpha" evidence="17">
    <location>
        <begin position="204"/>
        <end position="304"/>
    </location>
</feature>
<dbReference type="SUPFAM" id="SSF55957">
    <property type="entry name" value="Phosphoglucomutase, C-terminal domain"/>
    <property type="match status" value="1"/>
</dbReference>